<proteinExistence type="predicted"/>
<organism evidence="2 3">
    <name type="scientific">Scophthalmus maximus</name>
    <name type="common">Turbot</name>
    <name type="synonym">Psetta maxima</name>
    <dbReference type="NCBI Taxonomy" id="52904"/>
    <lineage>
        <taxon>Eukaryota</taxon>
        <taxon>Metazoa</taxon>
        <taxon>Chordata</taxon>
        <taxon>Craniata</taxon>
        <taxon>Vertebrata</taxon>
        <taxon>Euteleostomi</taxon>
        <taxon>Actinopterygii</taxon>
        <taxon>Neopterygii</taxon>
        <taxon>Teleostei</taxon>
        <taxon>Neoteleostei</taxon>
        <taxon>Acanthomorphata</taxon>
        <taxon>Carangaria</taxon>
        <taxon>Pleuronectiformes</taxon>
        <taxon>Pleuronectoidei</taxon>
        <taxon>Scophthalmidae</taxon>
        <taxon>Scophthalmus</taxon>
    </lineage>
</organism>
<reference evidence="2 3" key="1">
    <citation type="submission" date="2019-06" db="EMBL/GenBank/DDBJ databases">
        <title>Draft genomes of female and male turbot (Scophthalmus maximus).</title>
        <authorList>
            <person name="Xu H."/>
            <person name="Xu X.-W."/>
            <person name="Shao C."/>
            <person name="Chen S."/>
        </authorList>
    </citation>
    <scope>NUCLEOTIDE SEQUENCE [LARGE SCALE GENOMIC DNA]</scope>
    <source>
        <strain evidence="2">Ysfricsl-2016a</strain>
        <tissue evidence="2">Blood</tissue>
    </source>
</reference>
<dbReference type="InterPro" id="IPR005162">
    <property type="entry name" value="Retrotrans_gag_dom"/>
</dbReference>
<evidence type="ECO:0000313" key="3">
    <source>
        <dbReference type="Proteomes" id="UP000438429"/>
    </source>
</evidence>
<evidence type="ECO:0000259" key="1">
    <source>
        <dbReference type="Pfam" id="PF03732"/>
    </source>
</evidence>
<sequence length="258" mass="28049">MQTDGDEDASESEVTSRYWIHTCNPFKSTPAAVTFEPCLSARGRLPGEEEETERSEGLHAGVTLVEKNFTSVAVTEMFFGPFAPTTLSRISGNSLAQTEATVTLIVSQLILILWSDRRAAAGHSKVVLSERRPVFPVAQRAVVVCSGKYDNRYSPFSLVRSLVFISAKDGPAGKDTNVPPDFQAALYKTFGPVTTDREKAQELSGMKQGSGSVCDYAIRFHTLAVESGWNSTALYDVFLKGLAAPIQDLLIPLDLPPD</sequence>
<comment type="caution">
    <text evidence="2">The sequence shown here is derived from an EMBL/GenBank/DDBJ whole genome shotgun (WGS) entry which is preliminary data.</text>
</comment>
<dbReference type="Proteomes" id="UP000438429">
    <property type="component" value="Unassembled WGS sequence"/>
</dbReference>
<name>A0A6A4TBL5_SCOMX</name>
<feature type="domain" description="Retrotransposon gag" evidence="1">
    <location>
        <begin position="181"/>
        <end position="243"/>
    </location>
</feature>
<protein>
    <recommendedName>
        <fullName evidence="1">Retrotransposon gag domain-containing protein</fullName>
    </recommendedName>
</protein>
<dbReference type="EMBL" id="VEVO01000006">
    <property type="protein sequence ID" value="KAF0040321.1"/>
    <property type="molecule type" value="Genomic_DNA"/>
</dbReference>
<gene>
    <name evidence="2" type="ORF">F2P81_006219</name>
</gene>
<dbReference type="Pfam" id="PF03732">
    <property type="entry name" value="Retrotrans_gag"/>
    <property type="match status" value="1"/>
</dbReference>
<accession>A0A6A4TBL5</accession>
<evidence type="ECO:0000313" key="2">
    <source>
        <dbReference type="EMBL" id="KAF0040321.1"/>
    </source>
</evidence>
<dbReference type="AlphaFoldDB" id="A0A6A4TBL5"/>